<protein>
    <submittedName>
        <fullName evidence="2">DUF3341 domain-containing protein</fullName>
    </submittedName>
</protein>
<dbReference type="EMBL" id="VJOY01000012">
    <property type="protein sequence ID" value="TRX73746.1"/>
    <property type="molecule type" value="Genomic_DNA"/>
</dbReference>
<name>A0A553GW90_9PSED</name>
<feature type="transmembrane region" description="Helical" evidence="1">
    <location>
        <begin position="51"/>
        <end position="72"/>
    </location>
</feature>
<accession>A0A553GW90</accession>
<gene>
    <name evidence="2" type="ORF">FM069_16585</name>
</gene>
<dbReference type="AlphaFoldDB" id="A0A553GW90"/>
<dbReference type="SUPFAM" id="SSF52210">
    <property type="entry name" value="Succinyl-CoA synthetase domains"/>
    <property type="match status" value="1"/>
</dbReference>
<dbReference type="OrthoDB" id="9792475at2"/>
<keyword evidence="1" id="KW-0812">Transmembrane</keyword>
<dbReference type="PANTHER" id="PTHR40394:SF2">
    <property type="entry name" value="QUINOL:CYTOCHROME C OXIDOREDUCTASE MEMBRANE PROTEIN"/>
    <property type="match status" value="1"/>
</dbReference>
<evidence type="ECO:0000313" key="3">
    <source>
        <dbReference type="Proteomes" id="UP000315235"/>
    </source>
</evidence>
<organism evidence="2 3">
    <name type="scientific">Pseudomonas mangiferae</name>
    <dbReference type="NCBI Taxonomy" id="2593654"/>
    <lineage>
        <taxon>Bacteria</taxon>
        <taxon>Pseudomonadati</taxon>
        <taxon>Pseudomonadota</taxon>
        <taxon>Gammaproteobacteria</taxon>
        <taxon>Pseudomonadales</taxon>
        <taxon>Pseudomonadaceae</taxon>
        <taxon>Pseudomonas</taxon>
    </lineage>
</organism>
<evidence type="ECO:0000256" key="1">
    <source>
        <dbReference type="SAM" id="Phobius"/>
    </source>
</evidence>
<proteinExistence type="predicted"/>
<dbReference type="InterPro" id="IPR021776">
    <property type="entry name" value="ActD"/>
</dbReference>
<dbReference type="InterPro" id="IPR016102">
    <property type="entry name" value="Succinyl-CoA_synth-like"/>
</dbReference>
<dbReference type="Pfam" id="PF11821">
    <property type="entry name" value="ActD"/>
    <property type="match status" value="1"/>
</dbReference>
<dbReference type="Proteomes" id="UP000315235">
    <property type="component" value="Unassembled WGS sequence"/>
</dbReference>
<keyword evidence="3" id="KW-1185">Reference proteome</keyword>
<keyword evidence="1" id="KW-0472">Membrane</keyword>
<comment type="caution">
    <text evidence="2">The sequence shown here is derived from an EMBL/GenBank/DDBJ whole genome shotgun (WGS) entry which is preliminary data.</text>
</comment>
<dbReference type="RefSeq" id="WP_143489481.1">
    <property type="nucleotide sequence ID" value="NZ_VJOY01000012.1"/>
</dbReference>
<dbReference type="PANTHER" id="PTHR40394">
    <property type="entry name" value="LIPOPROTEIN-RELATED"/>
    <property type="match status" value="1"/>
</dbReference>
<reference evidence="2 3" key="1">
    <citation type="submission" date="2019-07" db="EMBL/GenBank/DDBJ databases">
        <title>Pseudomonas mangiferae sp. nov., isolated from bark of mango tree in Thailand.</title>
        <authorList>
            <person name="Srisuk N."/>
            <person name="Anurat P."/>
        </authorList>
    </citation>
    <scope>NUCLEOTIDE SEQUENCE [LARGE SCALE GENOMIC DNA]</scope>
    <source>
        <strain evidence="2 3">DMKU_BBB3-04</strain>
    </source>
</reference>
<keyword evidence="1" id="KW-1133">Transmembrane helix</keyword>
<sequence length="170" mass="18367">MAEPRHGLLAEFADARALMTAMGEARARGHRCLEAFSPFPLEELEPADRRVSYIALGGGLFGAALGLLMQVGGSLDYPLDIGGRPLLAWPSFITVTFVLAVLFAVLATVLGLLLCCRLPRLNHPLFDAEAFARASEDRFLLLVMDEPPFSRADTAAWLAGRALSVDEVTL</sequence>
<feature type="transmembrane region" description="Helical" evidence="1">
    <location>
        <begin position="92"/>
        <end position="115"/>
    </location>
</feature>
<evidence type="ECO:0000313" key="2">
    <source>
        <dbReference type="EMBL" id="TRX73746.1"/>
    </source>
</evidence>